<protein>
    <recommendedName>
        <fullName evidence="5">NHR domain-containing protein</fullName>
    </recommendedName>
</protein>
<dbReference type="GO" id="GO:0070086">
    <property type="term" value="P:ubiquitin-dependent endocytosis"/>
    <property type="evidence" value="ECO:0007669"/>
    <property type="project" value="TreeGrafter"/>
</dbReference>
<keyword evidence="3" id="KW-0863">Zinc-finger</keyword>
<dbReference type="InterPro" id="IPR006573">
    <property type="entry name" value="NHR_dom"/>
</dbReference>
<keyword evidence="2" id="KW-0677">Repeat</keyword>
<organism evidence="6 7">
    <name type="scientific">Solea senegalensis</name>
    <name type="common">Senegalese sole</name>
    <dbReference type="NCBI Taxonomy" id="28829"/>
    <lineage>
        <taxon>Eukaryota</taxon>
        <taxon>Metazoa</taxon>
        <taxon>Chordata</taxon>
        <taxon>Craniata</taxon>
        <taxon>Vertebrata</taxon>
        <taxon>Euteleostomi</taxon>
        <taxon>Actinopterygii</taxon>
        <taxon>Neopterygii</taxon>
        <taxon>Teleostei</taxon>
        <taxon>Neoteleostei</taxon>
        <taxon>Acanthomorphata</taxon>
        <taxon>Carangaria</taxon>
        <taxon>Pleuronectiformes</taxon>
        <taxon>Pleuronectoidei</taxon>
        <taxon>Soleidae</taxon>
        <taxon>Solea</taxon>
    </lineage>
</organism>
<proteinExistence type="predicted"/>
<evidence type="ECO:0000256" key="1">
    <source>
        <dbReference type="ARBA" id="ARBA00022723"/>
    </source>
</evidence>
<evidence type="ECO:0000313" key="6">
    <source>
        <dbReference type="EMBL" id="KAG7490421.1"/>
    </source>
</evidence>
<dbReference type="PANTHER" id="PTHR12429:SF36">
    <property type="entry name" value="E3 UBIQUITIN-PROTEIN LIGASE NEURL3"/>
    <property type="match status" value="1"/>
</dbReference>
<dbReference type="FunFam" id="2.60.120.920:FF:000005">
    <property type="entry name" value="Putative E3 ubiquitin-protein ligase NEURL1B"/>
    <property type="match status" value="1"/>
</dbReference>
<evidence type="ECO:0000259" key="5">
    <source>
        <dbReference type="PROSITE" id="PS51065"/>
    </source>
</evidence>
<keyword evidence="7" id="KW-1185">Reference proteome</keyword>
<dbReference type="PROSITE" id="PS51065">
    <property type="entry name" value="NHR"/>
    <property type="match status" value="1"/>
</dbReference>
<comment type="caution">
    <text evidence="6">The sequence shown here is derived from an EMBL/GenBank/DDBJ whole genome shotgun (WGS) entry which is preliminary data.</text>
</comment>
<dbReference type="Pfam" id="PF07177">
    <property type="entry name" value="Neuralized"/>
    <property type="match status" value="1"/>
</dbReference>
<dbReference type="GO" id="GO:0061630">
    <property type="term" value="F:ubiquitin protein ligase activity"/>
    <property type="evidence" value="ECO:0007669"/>
    <property type="project" value="TreeGrafter"/>
</dbReference>
<dbReference type="EMBL" id="JAGKHQ010000017">
    <property type="protein sequence ID" value="KAG7490421.1"/>
    <property type="molecule type" value="Genomic_DNA"/>
</dbReference>
<reference evidence="6 7" key="1">
    <citation type="journal article" date="2021" name="Sci. Rep.">
        <title>Chromosome anchoring in Senegalese sole (Solea senegalensis) reveals sex-associated markers and genome rearrangements in flatfish.</title>
        <authorList>
            <person name="Guerrero-Cozar I."/>
            <person name="Gomez-Garrido J."/>
            <person name="Berbel C."/>
            <person name="Martinez-Blanch J.F."/>
            <person name="Alioto T."/>
            <person name="Claros M.G."/>
            <person name="Gagnaire P.A."/>
            <person name="Manchado M."/>
        </authorList>
    </citation>
    <scope>NUCLEOTIDE SEQUENCE [LARGE SCALE GENOMIC DNA]</scope>
    <source>
        <strain evidence="6">Sse05_10M</strain>
    </source>
</reference>
<gene>
    <name evidence="6" type="ORF">JOB18_035347</name>
</gene>
<sequence>MKTSNASDTSVALVSDTMSNCCGLFCLDPLTFHSRAVGESVRLSRDCRRAERTGDTFRNGLVFSNRAVKVQERVCVRVEAQSTRWDGSLRVGFTNVPPSAQALPLPCMAIPDLTDRPGHWVALVHESFCRVGSELTFWVSHGGNVYLKSNSVRKRKLLCGVDLARPLWAVIDVYGQTRSIFLQGSAKKRGFITYRSCLAPAPAPAPAPSPAPAPALSHADDIDSLTSSVSILCKTLDECDASRRSEEIPVDKQCVVCLDQEAEITLRCGHREDEEEGERVPQIASETVIDAAPLSVVEPSSSAACLSNTRGRCHQAWACVCGSSIISSCGWKLLLSAFSSIMSFTVDKRHCVGLRTREREGDAERKKRKKRRPHCSAAVYNTFDAEWKNLTSITQGP</sequence>
<keyword evidence="1" id="KW-0479">Metal-binding</keyword>
<dbReference type="PANTHER" id="PTHR12429">
    <property type="entry name" value="NEURALIZED"/>
    <property type="match status" value="1"/>
</dbReference>
<keyword evidence="4" id="KW-0862">Zinc</keyword>
<dbReference type="AlphaFoldDB" id="A0AAV6QFU5"/>
<name>A0AAV6QFU5_SOLSE</name>
<dbReference type="Proteomes" id="UP000693946">
    <property type="component" value="Linkage Group LG5"/>
</dbReference>
<dbReference type="SMART" id="SM00588">
    <property type="entry name" value="NEUZ"/>
    <property type="match status" value="1"/>
</dbReference>
<dbReference type="InterPro" id="IPR037962">
    <property type="entry name" value="Neuralized"/>
</dbReference>
<feature type="domain" description="NHR" evidence="5">
    <location>
        <begin position="29"/>
        <end position="185"/>
    </location>
</feature>
<dbReference type="GO" id="GO:0005769">
    <property type="term" value="C:early endosome"/>
    <property type="evidence" value="ECO:0007669"/>
    <property type="project" value="TreeGrafter"/>
</dbReference>
<evidence type="ECO:0000256" key="2">
    <source>
        <dbReference type="ARBA" id="ARBA00022737"/>
    </source>
</evidence>
<accession>A0AAV6QFU5</accession>
<dbReference type="GO" id="GO:0008270">
    <property type="term" value="F:zinc ion binding"/>
    <property type="evidence" value="ECO:0007669"/>
    <property type="project" value="UniProtKB-KW"/>
</dbReference>
<evidence type="ECO:0000313" key="7">
    <source>
        <dbReference type="Proteomes" id="UP000693946"/>
    </source>
</evidence>
<evidence type="ECO:0000256" key="3">
    <source>
        <dbReference type="ARBA" id="ARBA00022771"/>
    </source>
</evidence>
<evidence type="ECO:0000256" key="4">
    <source>
        <dbReference type="ARBA" id="ARBA00022833"/>
    </source>
</evidence>